<evidence type="ECO:0000313" key="2">
    <source>
        <dbReference type="Proteomes" id="UP000824782"/>
    </source>
</evidence>
<name>A0AAV7AKG5_ENGPU</name>
<sequence>MKMWNLTLTRKNLPHCRRRHDGKFKVRDVITYHTAAPCTSLDMTVIYPAVPTLPHRGRHILRHSGLYRTGKSVNLYLLLKV</sequence>
<dbReference type="AlphaFoldDB" id="A0AAV7AKG5"/>
<dbReference type="EMBL" id="WNYA01000008">
    <property type="protein sequence ID" value="KAG8559940.1"/>
    <property type="molecule type" value="Genomic_DNA"/>
</dbReference>
<organism evidence="1 2">
    <name type="scientific">Engystomops pustulosus</name>
    <name type="common">Tungara frog</name>
    <name type="synonym">Physalaemus pustulosus</name>
    <dbReference type="NCBI Taxonomy" id="76066"/>
    <lineage>
        <taxon>Eukaryota</taxon>
        <taxon>Metazoa</taxon>
        <taxon>Chordata</taxon>
        <taxon>Craniata</taxon>
        <taxon>Vertebrata</taxon>
        <taxon>Euteleostomi</taxon>
        <taxon>Amphibia</taxon>
        <taxon>Batrachia</taxon>
        <taxon>Anura</taxon>
        <taxon>Neobatrachia</taxon>
        <taxon>Hyloidea</taxon>
        <taxon>Leptodactylidae</taxon>
        <taxon>Leiuperinae</taxon>
        <taxon>Engystomops</taxon>
    </lineage>
</organism>
<protein>
    <submittedName>
        <fullName evidence="1">Uncharacterized protein</fullName>
    </submittedName>
</protein>
<accession>A0AAV7AKG5</accession>
<evidence type="ECO:0000313" key="1">
    <source>
        <dbReference type="EMBL" id="KAG8559940.1"/>
    </source>
</evidence>
<comment type="caution">
    <text evidence="1">The sequence shown here is derived from an EMBL/GenBank/DDBJ whole genome shotgun (WGS) entry which is preliminary data.</text>
</comment>
<reference evidence="1" key="1">
    <citation type="thesis" date="2020" institute="ProQuest LLC" country="789 East Eisenhower Parkway, Ann Arbor, MI, USA">
        <title>Comparative Genomics and Chromosome Evolution.</title>
        <authorList>
            <person name="Mudd A.B."/>
        </authorList>
    </citation>
    <scope>NUCLEOTIDE SEQUENCE</scope>
    <source>
        <strain evidence="1">237g6f4</strain>
        <tissue evidence="1">Blood</tissue>
    </source>
</reference>
<dbReference type="Proteomes" id="UP000824782">
    <property type="component" value="Unassembled WGS sequence"/>
</dbReference>
<keyword evidence="2" id="KW-1185">Reference proteome</keyword>
<gene>
    <name evidence="1" type="ORF">GDO81_017498</name>
</gene>
<proteinExistence type="predicted"/>